<keyword evidence="5" id="KW-0863">Zinc-finger</keyword>
<evidence type="ECO:0000313" key="8">
    <source>
        <dbReference type="Proteomes" id="UP001174136"/>
    </source>
</evidence>
<dbReference type="GO" id="GO:0006412">
    <property type="term" value="P:translation"/>
    <property type="evidence" value="ECO:0007669"/>
    <property type="project" value="InterPro"/>
</dbReference>
<accession>A0AA47P700</accession>
<dbReference type="GO" id="GO:0008270">
    <property type="term" value="F:zinc ion binding"/>
    <property type="evidence" value="ECO:0007669"/>
    <property type="project" value="UniProtKB-KW"/>
</dbReference>
<evidence type="ECO:0000256" key="3">
    <source>
        <dbReference type="ARBA" id="ARBA00022980"/>
    </source>
</evidence>
<evidence type="ECO:0000256" key="6">
    <source>
        <dbReference type="SAM" id="MobiDB-lite"/>
    </source>
</evidence>
<dbReference type="InterPro" id="IPR023407">
    <property type="entry name" value="Ribosomal_eS27_Zn-bd_dom_sf"/>
</dbReference>
<dbReference type="Proteomes" id="UP001174136">
    <property type="component" value="Unassembled WGS sequence"/>
</dbReference>
<dbReference type="GO" id="GO:0003735">
    <property type="term" value="F:structural constituent of ribosome"/>
    <property type="evidence" value="ECO:0007669"/>
    <property type="project" value="InterPro"/>
</dbReference>
<reference evidence="7" key="1">
    <citation type="journal article" date="2023" name="Front. Mar. Sci.">
        <title>A new Merluccius polli reference genome to investigate the effects of global change in West African waters.</title>
        <authorList>
            <person name="Mateo J.L."/>
            <person name="Blanco-Fernandez C."/>
            <person name="Garcia-Vazquez E."/>
            <person name="Machado-Schiaffino G."/>
        </authorList>
    </citation>
    <scope>NUCLEOTIDE SEQUENCE</scope>
    <source>
        <strain evidence="7">C29</strain>
        <tissue evidence="7">Fin</tissue>
    </source>
</reference>
<dbReference type="FunFam" id="2.20.25.100:FF:000001">
    <property type="entry name" value="40S ribosomal protein S27"/>
    <property type="match status" value="1"/>
</dbReference>
<dbReference type="SUPFAM" id="SSF57829">
    <property type="entry name" value="Zn-binding ribosomal proteins"/>
    <property type="match status" value="1"/>
</dbReference>
<proteinExistence type="inferred from homology"/>
<evidence type="ECO:0000256" key="2">
    <source>
        <dbReference type="ARBA" id="ARBA00022833"/>
    </source>
</evidence>
<organism evidence="7 8">
    <name type="scientific">Merluccius polli</name>
    <name type="common">Benguela hake</name>
    <name type="synonym">Merluccius cadenati</name>
    <dbReference type="NCBI Taxonomy" id="89951"/>
    <lineage>
        <taxon>Eukaryota</taxon>
        <taxon>Metazoa</taxon>
        <taxon>Chordata</taxon>
        <taxon>Craniata</taxon>
        <taxon>Vertebrata</taxon>
        <taxon>Euteleostomi</taxon>
        <taxon>Actinopterygii</taxon>
        <taxon>Neopterygii</taxon>
        <taxon>Teleostei</taxon>
        <taxon>Neoteleostei</taxon>
        <taxon>Acanthomorphata</taxon>
        <taxon>Zeiogadaria</taxon>
        <taxon>Gadariae</taxon>
        <taxon>Gadiformes</taxon>
        <taxon>Gadoidei</taxon>
        <taxon>Merlucciidae</taxon>
        <taxon>Merluccius</taxon>
    </lineage>
</organism>
<sequence>MEEERPEKLEEERQEEVEKERLEQMKEEKQEEIEKERLEQMKEEKQEEVEKERLEQMKKEKQEEVEKEKLEQMKEEKQKEVEKERLEQMKEERLEEIEEETLKERLQITITYPYRIRRLAKDLLHPSLDEERMQHKKKRLVQSPNSYFMDVKCPGCYKITTVFSHAQTVVLCVGCSTVLCQPTGGKARLTEGCSFRKKQH</sequence>
<comment type="cofactor">
    <cofactor evidence="5">
        <name>Zn(2+)</name>
        <dbReference type="ChEBI" id="CHEBI:29105"/>
    </cofactor>
    <text evidence="5">Binds 1 zinc ion per subunit.</text>
</comment>
<protein>
    <recommendedName>
        <fullName evidence="5">40S ribosomal protein S27</fullName>
    </recommendedName>
</protein>
<dbReference type="InterPro" id="IPR000592">
    <property type="entry name" value="Ribosomal_eS27"/>
</dbReference>
<dbReference type="HAMAP" id="MF_00371">
    <property type="entry name" value="Ribosomal_eS27"/>
    <property type="match status" value="1"/>
</dbReference>
<feature type="region of interest" description="Disordered" evidence="6">
    <location>
        <begin position="1"/>
        <end position="78"/>
    </location>
</feature>
<dbReference type="Gene3D" id="2.20.25.100">
    <property type="entry name" value="Zn-binding ribosomal proteins"/>
    <property type="match status" value="1"/>
</dbReference>
<dbReference type="AlphaFoldDB" id="A0AA47P700"/>
<evidence type="ECO:0000256" key="1">
    <source>
        <dbReference type="ARBA" id="ARBA00010919"/>
    </source>
</evidence>
<dbReference type="PROSITE" id="PS01168">
    <property type="entry name" value="RIBOSOMAL_S27E"/>
    <property type="match status" value="1"/>
</dbReference>
<keyword evidence="2 5" id="KW-0862">Zinc</keyword>
<evidence type="ECO:0000256" key="5">
    <source>
        <dbReference type="RuleBase" id="RU000671"/>
    </source>
</evidence>
<dbReference type="GO" id="GO:1990904">
    <property type="term" value="C:ribonucleoprotein complex"/>
    <property type="evidence" value="ECO:0007669"/>
    <property type="project" value="UniProtKB-KW"/>
</dbReference>
<dbReference type="InterPro" id="IPR011332">
    <property type="entry name" value="Ribosomal_zn-bd"/>
</dbReference>
<name>A0AA47P700_MERPO</name>
<comment type="caution">
    <text evidence="7">The sequence shown here is derived from an EMBL/GenBank/DDBJ whole genome shotgun (WGS) entry which is preliminary data.</text>
</comment>
<dbReference type="EMBL" id="JAOPHQ010001994">
    <property type="protein sequence ID" value="KAK0148867.1"/>
    <property type="molecule type" value="Genomic_DNA"/>
</dbReference>
<keyword evidence="4 5" id="KW-0687">Ribonucleoprotein</keyword>
<keyword evidence="5" id="KW-0479">Metal-binding</keyword>
<evidence type="ECO:0000313" key="7">
    <source>
        <dbReference type="EMBL" id="KAK0148867.1"/>
    </source>
</evidence>
<evidence type="ECO:0000256" key="4">
    <source>
        <dbReference type="ARBA" id="ARBA00023274"/>
    </source>
</evidence>
<dbReference type="GO" id="GO:0005840">
    <property type="term" value="C:ribosome"/>
    <property type="evidence" value="ECO:0007669"/>
    <property type="project" value="UniProtKB-KW"/>
</dbReference>
<dbReference type="PANTHER" id="PTHR11594">
    <property type="entry name" value="40S RIBOSOMAL PROTEIN S27"/>
    <property type="match status" value="1"/>
</dbReference>
<comment type="similarity">
    <text evidence="1 5">Belongs to the eukaryotic ribosomal protein eS27 family.</text>
</comment>
<dbReference type="Pfam" id="PF01667">
    <property type="entry name" value="Ribosomal_S27e"/>
    <property type="match status" value="1"/>
</dbReference>
<keyword evidence="8" id="KW-1185">Reference proteome</keyword>
<keyword evidence="3 5" id="KW-0689">Ribosomal protein</keyword>
<gene>
    <name evidence="7" type="primary">RPS27L</name>
    <name evidence="7" type="ORF">N1851_010720</name>
</gene>